<dbReference type="EMBL" id="BMJT01000001">
    <property type="protein sequence ID" value="GGG10890.1"/>
    <property type="molecule type" value="Genomic_DNA"/>
</dbReference>
<dbReference type="CDD" id="cd06550">
    <property type="entry name" value="TM_ABC_iron-siderophores_like"/>
    <property type="match status" value="1"/>
</dbReference>
<feature type="transmembrane region" description="Helical" evidence="8">
    <location>
        <begin position="313"/>
        <end position="332"/>
    </location>
</feature>
<dbReference type="GO" id="GO:0005886">
    <property type="term" value="C:plasma membrane"/>
    <property type="evidence" value="ECO:0007669"/>
    <property type="project" value="UniProtKB-SubCell"/>
</dbReference>
<feature type="transmembrane region" description="Helical" evidence="8">
    <location>
        <begin position="282"/>
        <end position="301"/>
    </location>
</feature>
<feature type="transmembrane region" description="Helical" evidence="8">
    <location>
        <begin position="154"/>
        <end position="177"/>
    </location>
</feature>
<keyword evidence="7 8" id="KW-0472">Membrane</keyword>
<reference evidence="9" key="1">
    <citation type="journal article" date="2014" name="Int. J. Syst. Evol. Microbiol.">
        <title>Complete genome sequence of Corynebacterium casei LMG S-19264T (=DSM 44701T), isolated from a smear-ripened cheese.</title>
        <authorList>
            <consortium name="US DOE Joint Genome Institute (JGI-PGF)"/>
            <person name="Walter F."/>
            <person name="Albersmeier A."/>
            <person name="Kalinowski J."/>
            <person name="Ruckert C."/>
        </authorList>
    </citation>
    <scope>NUCLEOTIDE SEQUENCE</scope>
    <source>
        <strain evidence="9">CGMCC 1.15760</strain>
    </source>
</reference>
<evidence type="ECO:0000256" key="5">
    <source>
        <dbReference type="ARBA" id="ARBA00022692"/>
    </source>
</evidence>
<keyword evidence="10" id="KW-1185">Reference proteome</keyword>
<evidence type="ECO:0000256" key="7">
    <source>
        <dbReference type="ARBA" id="ARBA00023136"/>
    </source>
</evidence>
<feature type="transmembrane region" description="Helical" evidence="8">
    <location>
        <begin position="197"/>
        <end position="216"/>
    </location>
</feature>
<feature type="transmembrane region" description="Helical" evidence="8">
    <location>
        <begin position="61"/>
        <end position="81"/>
    </location>
</feature>
<proteinExistence type="inferred from homology"/>
<keyword evidence="3" id="KW-0813">Transport</keyword>
<dbReference type="RefSeq" id="WP_188613100.1">
    <property type="nucleotide sequence ID" value="NZ_BMJT01000001.1"/>
</dbReference>
<sequence length="336" mass="35746">MMKKKLRRNMTVMIVFIALIIVIFLISVNTGHIRLSPGEVFATFFGNGTDQQKLILFEFRLPRIVIAVLVGAALAVSGTVLQGLSRNALADPGILGINSGAGLMVMLYVAFFPGASGGSIFFLPILAWFGAAITAAFIYILSYKRDEGISPTRLLLTGIAVAAGISAFTIVLTLILSPEDYQFVATWMAGSIWGSNWQFVLALLPFIAVLMPLVMYKASVLNILSMGDQLATGLGINVERERRWLLFIAVGLAGAAVSVSGGIGFVGLIAPHLVRSLIGPKHQFLLPTVAVVGGFLVLLADTIGRSIIQPSEVPAGIVVAVIGAPYFLYLLARSKA</sequence>
<evidence type="ECO:0000256" key="2">
    <source>
        <dbReference type="ARBA" id="ARBA00007935"/>
    </source>
</evidence>
<dbReference type="InterPro" id="IPR037294">
    <property type="entry name" value="ABC_BtuC-like"/>
</dbReference>
<accession>A0A917D4W6</accession>
<evidence type="ECO:0000256" key="4">
    <source>
        <dbReference type="ARBA" id="ARBA00022475"/>
    </source>
</evidence>
<evidence type="ECO:0000313" key="9">
    <source>
        <dbReference type="EMBL" id="GGG10890.1"/>
    </source>
</evidence>
<evidence type="ECO:0000256" key="8">
    <source>
        <dbReference type="SAM" id="Phobius"/>
    </source>
</evidence>
<protein>
    <submittedName>
        <fullName evidence="9">Iron ABC transporter permease</fullName>
    </submittedName>
</protein>
<dbReference type="InterPro" id="IPR000522">
    <property type="entry name" value="ABC_transptr_permease_BtuC"/>
</dbReference>
<name>A0A917D4W6_9BACI</name>
<dbReference type="Proteomes" id="UP000616608">
    <property type="component" value="Unassembled WGS sequence"/>
</dbReference>
<feature type="transmembrane region" description="Helical" evidence="8">
    <location>
        <begin position="244"/>
        <end position="270"/>
    </location>
</feature>
<gene>
    <name evidence="9" type="ORF">GCM10007425_01490</name>
</gene>
<dbReference type="GO" id="GO:0033214">
    <property type="term" value="P:siderophore-iron import into cell"/>
    <property type="evidence" value="ECO:0007669"/>
    <property type="project" value="TreeGrafter"/>
</dbReference>
<dbReference type="PANTHER" id="PTHR30472">
    <property type="entry name" value="FERRIC ENTEROBACTIN TRANSPORT SYSTEM PERMEASE PROTEIN"/>
    <property type="match status" value="1"/>
</dbReference>
<dbReference type="FunFam" id="1.10.3470.10:FF:000001">
    <property type="entry name" value="Vitamin B12 ABC transporter permease BtuC"/>
    <property type="match status" value="1"/>
</dbReference>
<keyword evidence="4" id="KW-1003">Cell membrane</keyword>
<dbReference type="AlphaFoldDB" id="A0A917D4W6"/>
<reference evidence="9" key="2">
    <citation type="submission" date="2020-09" db="EMBL/GenBank/DDBJ databases">
        <authorList>
            <person name="Sun Q."/>
            <person name="Zhou Y."/>
        </authorList>
    </citation>
    <scope>NUCLEOTIDE SEQUENCE</scope>
    <source>
        <strain evidence="9">CGMCC 1.15760</strain>
    </source>
</reference>
<evidence type="ECO:0000313" key="10">
    <source>
        <dbReference type="Proteomes" id="UP000616608"/>
    </source>
</evidence>
<comment type="caution">
    <text evidence="9">The sequence shown here is derived from an EMBL/GenBank/DDBJ whole genome shotgun (WGS) entry which is preliminary data.</text>
</comment>
<dbReference type="SUPFAM" id="SSF81345">
    <property type="entry name" value="ABC transporter involved in vitamin B12 uptake, BtuC"/>
    <property type="match status" value="1"/>
</dbReference>
<comment type="similarity">
    <text evidence="2">Belongs to the binding-protein-dependent transport system permease family. FecCD subfamily.</text>
</comment>
<evidence type="ECO:0000256" key="6">
    <source>
        <dbReference type="ARBA" id="ARBA00022989"/>
    </source>
</evidence>
<dbReference type="PANTHER" id="PTHR30472:SF64">
    <property type="entry name" value="IRON(3+)-HYDROXAMATE IMPORT SYSTEM PERMEASE PROTEIN FHUG"/>
    <property type="match status" value="1"/>
</dbReference>
<keyword evidence="5 8" id="KW-0812">Transmembrane</keyword>
<dbReference type="Pfam" id="PF01032">
    <property type="entry name" value="FecCD"/>
    <property type="match status" value="1"/>
</dbReference>
<evidence type="ECO:0000256" key="3">
    <source>
        <dbReference type="ARBA" id="ARBA00022448"/>
    </source>
</evidence>
<dbReference type="Gene3D" id="1.10.3470.10">
    <property type="entry name" value="ABC transporter involved in vitamin B12 uptake, BtuC"/>
    <property type="match status" value="1"/>
</dbReference>
<organism evidence="9 10">
    <name type="scientific">Lysinibacillus alkalisoli</name>
    <dbReference type="NCBI Taxonomy" id="1911548"/>
    <lineage>
        <taxon>Bacteria</taxon>
        <taxon>Bacillati</taxon>
        <taxon>Bacillota</taxon>
        <taxon>Bacilli</taxon>
        <taxon>Bacillales</taxon>
        <taxon>Bacillaceae</taxon>
        <taxon>Lysinibacillus</taxon>
    </lineage>
</organism>
<feature type="transmembrane region" description="Helical" evidence="8">
    <location>
        <begin position="120"/>
        <end position="142"/>
    </location>
</feature>
<keyword evidence="6 8" id="KW-1133">Transmembrane helix</keyword>
<dbReference type="GO" id="GO:0022857">
    <property type="term" value="F:transmembrane transporter activity"/>
    <property type="evidence" value="ECO:0007669"/>
    <property type="project" value="InterPro"/>
</dbReference>
<evidence type="ECO:0000256" key="1">
    <source>
        <dbReference type="ARBA" id="ARBA00004651"/>
    </source>
</evidence>
<comment type="subcellular location">
    <subcellularLocation>
        <location evidence="1">Cell membrane</location>
        <topology evidence="1">Multi-pass membrane protein</topology>
    </subcellularLocation>
</comment>
<feature type="transmembrane region" description="Helical" evidence="8">
    <location>
        <begin position="12"/>
        <end position="33"/>
    </location>
</feature>
<feature type="transmembrane region" description="Helical" evidence="8">
    <location>
        <begin position="93"/>
        <end position="114"/>
    </location>
</feature>